<feature type="compositionally biased region" description="Basic residues" evidence="1">
    <location>
        <begin position="35"/>
        <end position="53"/>
    </location>
</feature>
<feature type="region of interest" description="Disordered" evidence="1">
    <location>
        <begin position="32"/>
        <end position="53"/>
    </location>
</feature>
<name>A0AAD1Y4Q3_EUPCR</name>
<reference evidence="2" key="1">
    <citation type="submission" date="2023-07" db="EMBL/GenBank/DDBJ databases">
        <authorList>
            <consortium name="AG Swart"/>
            <person name="Singh M."/>
            <person name="Singh A."/>
            <person name="Seah K."/>
            <person name="Emmerich C."/>
        </authorList>
    </citation>
    <scope>NUCLEOTIDE SEQUENCE</scope>
    <source>
        <strain evidence="2">DP1</strain>
    </source>
</reference>
<sequence>MKTVKQHMKDLRGLRGILKRKNGERQVILRTQVQSKRKKASQARKPKRNLSRNKKLCLSLSFKKEKNAVFSPRRTLGVKIKTETKPSERKRTSAINNLSAEDHKSYLVHSYMIERVNSKIESNKIVNGRFVSPQKLIRKVQNFRSLERAIIMSADKVNKTFCQLPDIAKVN</sequence>
<evidence type="ECO:0000313" key="2">
    <source>
        <dbReference type="EMBL" id="CAI2384705.1"/>
    </source>
</evidence>
<protein>
    <submittedName>
        <fullName evidence="2">Uncharacterized protein</fullName>
    </submittedName>
</protein>
<proteinExistence type="predicted"/>
<keyword evidence="3" id="KW-1185">Reference proteome</keyword>
<evidence type="ECO:0000313" key="3">
    <source>
        <dbReference type="Proteomes" id="UP001295684"/>
    </source>
</evidence>
<accession>A0AAD1Y4Q3</accession>
<dbReference type="Proteomes" id="UP001295684">
    <property type="component" value="Unassembled WGS sequence"/>
</dbReference>
<dbReference type="AlphaFoldDB" id="A0AAD1Y4Q3"/>
<comment type="caution">
    <text evidence="2">The sequence shown here is derived from an EMBL/GenBank/DDBJ whole genome shotgun (WGS) entry which is preliminary data.</text>
</comment>
<organism evidence="2 3">
    <name type="scientific">Euplotes crassus</name>
    <dbReference type="NCBI Taxonomy" id="5936"/>
    <lineage>
        <taxon>Eukaryota</taxon>
        <taxon>Sar</taxon>
        <taxon>Alveolata</taxon>
        <taxon>Ciliophora</taxon>
        <taxon>Intramacronucleata</taxon>
        <taxon>Spirotrichea</taxon>
        <taxon>Hypotrichia</taxon>
        <taxon>Euplotida</taxon>
        <taxon>Euplotidae</taxon>
        <taxon>Moneuplotes</taxon>
    </lineage>
</organism>
<dbReference type="EMBL" id="CAMPGE010027048">
    <property type="protein sequence ID" value="CAI2384705.1"/>
    <property type="molecule type" value="Genomic_DNA"/>
</dbReference>
<evidence type="ECO:0000256" key="1">
    <source>
        <dbReference type="SAM" id="MobiDB-lite"/>
    </source>
</evidence>
<gene>
    <name evidence="2" type="ORF">ECRASSUSDP1_LOCUS26239</name>
</gene>